<reference evidence="12 13" key="1">
    <citation type="submission" date="2020-04" db="EMBL/GenBank/DDBJ databases">
        <authorList>
            <person name="Alioto T."/>
            <person name="Alioto T."/>
            <person name="Gomez Garrido J."/>
        </authorList>
    </citation>
    <scope>NUCLEOTIDE SEQUENCE [LARGE SCALE GENOMIC DNA]</scope>
</reference>
<name>A0A8S1DEX4_9INSE</name>
<evidence type="ECO:0000256" key="5">
    <source>
        <dbReference type="ARBA" id="ARBA00023055"/>
    </source>
</evidence>
<evidence type="ECO:0000256" key="9">
    <source>
        <dbReference type="SAM" id="Phobius"/>
    </source>
</evidence>
<feature type="compositionally biased region" description="Basic and acidic residues" evidence="8">
    <location>
        <begin position="405"/>
        <end position="415"/>
    </location>
</feature>
<feature type="region of interest" description="Disordered" evidence="8">
    <location>
        <begin position="405"/>
        <end position="462"/>
    </location>
</feature>
<dbReference type="SUPFAM" id="SSF57889">
    <property type="entry name" value="Cysteine-rich domain"/>
    <property type="match status" value="1"/>
</dbReference>
<dbReference type="InterPro" id="IPR031468">
    <property type="entry name" value="SMP_LBD"/>
</dbReference>
<keyword evidence="13" id="KW-1185">Reference proteome</keyword>
<feature type="region of interest" description="Disordered" evidence="8">
    <location>
        <begin position="743"/>
        <end position="791"/>
    </location>
</feature>
<dbReference type="InterPro" id="IPR046349">
    <property type="entry name" value="C1-like_sf"/>
</dbReference>
<organism evidence="12 13">
    <name type="scientific">Cloeon dipterum</name>
    <dbReference type="NCBI Taxonomy" id="197152"/>
    <lineage>
        <taxon>Eukaryota</taxon>
        <taxon>Metazoa</taxon>
        <taxon>Ecdysozoa</taxon>
        <taxon>Arthropoda</taxon>
        <taxon>Hexapoda</taxon>
        <taxon>Insecta</taxon>
        <taxon>Pterygota</taxon>
        <taxon>Palaeoptera</taxon>
        <taxon>Ephemeroptera</taxon>
        <taxon>Pisciforma</taxon>
        <taxon>Baetidae</taxon>
        <taxon>Cloeon</taxon>
    </lineage>
</organism>
<sequence length="889" mass="98525">MMNLDLVWLIVLSVFFGAFIAVAALLFALHCYLKPKSNQTLSSEYALETPNFEQFQLPQSLLQIINTTESPKKETCVALNLLFHFLYYELRNSEEVRLWFLKKLTLEFDELLTKTTTGKFIDKISIKEIDLGSKFPIFNGISIQDVVLHPTKKYIETLDLSVDLHYEGGFQLVTSVRLILGAPAKITVKVCHLSGRARLRFTRQPFSHWSFTFYNEPSLELQVDSHFQGRPVPQVTSLIVSQIRKAVKKKHTVPQFKMRYKPFFQAPLQTSPSFYDEFDQSDVAKIPPGVLKVSLIECTRLNSELVAGDVYCTLAVDEAPWTELVLTDSSAVMTLDLIVFRKPSQNLGVTFKTEQQVLVAVDTVERGTKVVSLSQASKLLRAAPRRFPIRIERRRSRKLDIETAKEVDENGEKSVKLSPHSSPIGVRRRLTMTEPDQVGSVETESSGSSTASPSSSPIKKPAAAVKNLQLPEEVPVVEGRRLSSQSAPAIQIYRTKELTFSSDLNFNESVTFQIGDNVKYFNFGVWSAHSGPGDGKDVLMGHLSIPLHKIIDKCTITGLGHLIKKWQLLEPCVSQSPHTLTDHSGFDPSFCFGDALFCFILLHDAQSEKYKPSSARTSFSGGSDESTSHDFVRTHFSRTTLCDFCCKKIWLKDAVQCRSCKMTCHKKCVVKCQATAVCVPIEEDQCLLQGMSPTKTPEIVTTEVEGGEGVTIEAPTTPQSSKRGLGSLLASVANAAQSRSIKRAGSASNLAPPNGANSTPTAQSGNTTPSLSLSFSRSLPHSPQVSPSSSRKASIADPALLFELPTGLAALDDSVDEILIEEAMEQLLQRSFDNEEAMSLAKDTGKQLYSGQSGRKEKINKLVSDPWFYSSHINEWINLSNNCILYGML</sequence>
<dbReference type="GO" id="GO:0051560">
    <property type="term" value="P:mitochondrial calcium ion homeostasis"/>
    <property type="evidence" value="ECO:0007669"/>
    <property type="project" value="InterPro"/>
</dbReference>
<feature type="region of interest" description="Disordered" evidence="8">
    <location>
        <begin position="704"/>
        <end position="723"/>
    </location>
</feature>
<evidence type="ECO:0000256" key="6">
    <source>
        <dbReference type="ARBA" id="ARBA00023121"/>
    </source>
</evidence>
<dbReference type="InterPro" id="IPR039275">
    <property type="entry name" value="PDZD8"/>
</dbReference>
<dbReference type="GO" id="GO:0016020">
    <property type="term" value="C:membrane"/>
    <property type="evidence" value="ECO:0007669"/>
    <property type="project" value="UniProtKB-SubCell"/>
</dbReference>
<keyword evidence="6" id="KW-0446">Lipid-binding</keyword>
<keyword evidence="9" id="KW-1133">Transmembrane helix</keyword>
<feature type="domain" description="SMP-LTD" evidence="11">
    <location>
        <begin position="81"/>
        <end position="262"/>
    </location>
</feature>
<keyword evidence="2" id="KW-0813">Transport</keyword>
<protein>
    <recommendedName>
        <fullName evidence="14">Phorbol-ester/DAG-type domain-containing protein</fullName>
    </recommendedName>
</protein>
<keyword evidence="4" id="KW-0862">Zinc</keyword>
<comment type="caution">
    <text evidence="12">The sequence shown here is derived from an EMBL/GenBank/DDBJ whole genome shotgun (WGS) entry which is preliminary data.</text>
</comment>
<dbReference type="Proteomes" id="UP000494165">
    <property type="component" value="Unassembled WGS sequence"/>
</dbReference>
<dbReference type="InterPro" id="IPR002219">
    <property type="entry name" value="PKC_DAG/PE"/>
</dbReference>
<keyword evidence="9" id="KW-0812">Transmembrane</keyword>
<dbReference type="CDD" id="cd20825">
    <property type="entry name" value="C1_PDZD8"/>
    <property type="match status" value="1"/>
</dbReference>
<dbReference type="GO" id="GO:1990456">
    <property type="term" value="P:mitochondrion-endoplasmic reticulum membrane tethering"/>
    <property type="evidence" value="ECO:0007669"/>
    <property type="project" value="InterPro"/>
</dbReference>
<dbReference type="GO" id="GO:0008289">
    <property type="term" value="F:lipid binding"/>
    <property type="evidence" value="ECO:0007669"/>
    <property type="project" value="UniProtKB-KW"/>
</dbReference>
<dbReference type="PANTHER" id="PTHR21519:SF1">
    <property type="entry name" value="PDZ DOMAIN-CONTAINING PROTEIN 8"/>
    <property type="match status" value="1"/>
</dbReference>
<dbReference type="GO" id="GO:0046872">
    <property type="term" value="F:metal ion binding"/>
    <property type="evidence" value="ECO:0007669"/>
    <property type="project" value="UniProtKB-KW"/>
</dbReference>
<dbReference type="SMART" id="SM00109">
    <property type="entry name" value="C1"/>
    <property type="match status" value="1"/>
</dbReference>
<dbReference type="GO" id="GO:0006869">
    <property type="term" value="P:lipid transport"/>
    <property type="evidence" value="ECO:0007669"/>
    <property type="project" value="UniProtKB-KW"/>
</dbReference>
<feature type="compositionally biased region" description="Low complexity" evidence="8">
    <location>
        <begin position="438"/>
        <end position="457"/>
    </location>
</feature>
<evidence type="ECO:0000256" key="4">
    <source>
        <dbReference type="ARBA" id="ARBA00022833"/>
    </source>
</evidence>
<evidence type="ECO:0000256" key="8">
    <source>
        <dbReference type="SAM" id="MobiDB-lite"/>
    </source>
</evidence>
<keyword evidence="5" id="KW-0445">Lipid transport</keyword>
<comment type="subcellular location">
    <subcellularLocation>
        <location evidence="1">Membrane</location>
    </subcellularLocation>
</comment>
<dbReference type="EMBL" id="CADEPI010000222">
    <property type="protein sequence ID" value="CAB3380997.1"/>
    <property type="molecule type" value="Genomic_DNA"/>
</dbReference>
<evidence type="ECO:0000256" key="7">
    <source>
        <dbReference type="ARBA" id="ARBA00023136"/>
    </source>
</evidence>
<dbReference type="Pfam" id="PF26547">
    <property type="entry name" value="PDZD8_N"/>
    <property type="match status" value="1"/>
</dbReference>
<dbReference type="GO" id="GO:0005739">
    <property type="term" value="C:mitochondrion"/>
    <property type="evidence" value="ECO:0007669"/>
    <property type="project" value="GOC"/>
</dbReference>
<evidence type="ECO:0008006" key="14">
    <source>
        <dbReference type="Google" id="ProtNLM"/>
    </source>
</evidence>
<evidence type="ECO:0000313" key="13">
    <source>
        <dbReference type="Proteomes" id="UP000494165"/>
    </source>
</evidence>
<feature type="domain" description="Phorbol-ester/DAG-type" evidence="10">
    <location>
        <begin position="628"/>
        <end position="678"/>
    </location>
</feature>
<feature type="compositionally biased region" description="Low complexity" evidence="8">
    <location>
        <begin position="769"/>
        <end position="783"/>
    </location>
</feature>
<dbReference type="Gene3D" id="3.30.60.20">
    <property type="match status" value="1"/>
</dbReference>
<evidence type="ECO:0000256" key="3">
    <source>
        <dbReference type="ARBA" id="ARBA00022723"/>
    </source>
</evidence>
<evidence type="ECO:0000256" key="2">
    <source>
        <dbReference type="ARBA" id="ARBA00022448"/>
    </source>
</evidence>
<evidence type="ECO:0000259" key="10">
    <source>
        <dbReference type="PROSITE" id="PS50081"/>
    </source>
</evidence>
<feature type="compositionally biased region" description="Polar residues" evidence="8">
    <location>
        <begin position="746"/>
        <end position="768"/>
    </location>
</feature>
<dbReference type="PANTHER" id="PTHR21519">
    <property type="entry name" value="PDZ DOMAIN-CONTAINING PROTEIN 8"/>
    <property type="match status" value="1"/>
</dbReference>
<dbReference type="InterPro" id="IPR058801">
    <property type="entry name" value="PDZD8_N"/>
</dbReference>
<keyword evidence="3" id="KW-0479">Metal-binding</keyword>
<keyword evidence="7 9" id="KW-0472">Membrane</keyword>
<gene>
    <name evidence="12" type="ORF">CLODIP_2_CD13912</name>
</gene>
<dbReference type="AlphaFoldDB" id="A0A8S1DEX4"/>
<dbReference type="CDD" id="cd21674">
    <property type="entry name" value="SMP_PDZD8"/>
    <property type="match status" value="1"/>
</dbReference>
<dbReference type="PROSITE" id="PS51847">
    <property type="entry name" value="SMP"/>
    <property type="match status" value="1"/>
</dbReference>
<dbReference type="PROSITE" id="PS00479">
    <property type="entry name" value="ZF_DAG_PE_1"/>
    <property type="match status" value="1"/>
</dbReference>
<evidence type="ECO:0000313" key="12">
    <source>
        <dbReference type="EMBL" id="CAB3380997.1"/>
    </source>
</evidence>
<accession>A0A8S1DEX4</accession>
<dbReference type="PROSITE" id="PS50081">
    <property type="entry name" value="ZF_DAG_PE_2"/>
    <property type="match status" value="1"/>
</dbReference>
<feature type="transmembrane region" description="Helical" evidence="9">
    <location>
        <begin position="6"/>
        <end position="29"/>
    </location>
</feature>
<dbReference type="OrthoDB" id="10004596at2759"/>
<evidence type="ECO:0000259" key="11">
    <source>
        <dbReference type="PROSITE" id="PS51847"/>
    </source>
</evidence>
<dbReference type="GO" id="GO:0044233">
    <property type="term" value="C:mitochondria-associated endoplasmic reticulum membrane contact site"/>
    <property type="evidence" value="ECO:0007669"/>
    <property type="project" value="InterPro"/>
</dbReference>
<evidence type="ECO:0000256" key="1">
    <source>
        <dbReference type="ARBA" id="ARBA00004370"/>
    </source>
</evidence>
<proteinExistence type="predicted"/>